<gene>
    <name evidence="4" type="ORF">GSCOC_T00022653001</name>
</gene>
<dbReference type="PRINTS" id="PR00081">
    <property type="entry name" value="GDHRDH"/>
</dbReference>
<dbReference type="InterPro" id="IPR045000">
    <property type="entry name" value="TR"/>
</dbReference>
<dbReference type="InterPro" id="IPR002347">
    <property type="entry name" value="SDR_fam"/>
</dbReference>
<evidence type="ECO:0000313" key="4">
    <source>
        <dbReference type="EMBL" id="CDO98524.1"/>
    </source>
</evidence>
<dbReference type="Gramene" id="CDO98524">
    <property type="protein sequence ID" value="CDO98524"/>
    <property type="gene ID" value="GSCOC_T00022653001"/>
</dbReference>
<dbReference type="PANTHER" id="PTHR42898">
    <property type="entry name" value="TROPINONE REDUCTASE"/>
    <property type="match status" value="1"/>
</dbReference>
<name>A0A068TRF0_COFCA</name>
<dbReference type="InterPro" id="IPR036291">
    <property type="entry name" value="NAD(P)-bd_dom_sf"/>
</dbReference>
<evidence type="ECO:0000313" key="5">
    <source>
        <dbReference type="Proteomes" id="UP000295252"/>
    </source>
</evidence>
<accession>A0A068TRF0</accession>
<dbReference type="GO" id="GO:0016491">
    <property type="term" value="F:oxidoreductase activity"/>
    <property type="evidence" value="ECO:0007669"/>
    <property type="project" value="UniProtKB-KW"/>
</dbReference>
<dbReference type="EMBL" id="HG739086">
    <property type="protein sequence ID" value="CDO98524.1"/>
    <property type="molecule type" value="Genomic_DNA"/>
</dbReference>
<sequence length="196" mass="21119">MGKIGKSNLRWSLSGLTALVTGGTRGIGRAIVEELAAIGATVHTCSRTEEELNELLQEWTSKGFKVTGSNCDVSSREQRIQLIEKVASIFDSKLNILVNNVGTLKGKPTVEHAAEDYSMPTNFESAFHFSQLSYPLLKASGNGNVVFISSVAGLLSVENLSVYAATKAAVNQLIKNLACKWDKDSIEVNCVEPSIN</sequence>
<dbReference type="AlphaFoldDB" id="A0A068TRF0"/>
<dbReference type="Gene3D" id="3.40.50.720">
    <property type="entry name" value="NAD(P)-binding Rossmann-like Domain"/>
    <property type="match status" value="1"/>
</dbReference>
<evidence type="ECO:0000256" key="1">
    <source>
        <dbReference type="ARBA" id="ARBA00022857"/>
    </source>
</evidence>
<dbReference type="InterPro" id="IPR020904">
    <property type="entry name" value="Sc_DH/Rdtase_CS"/>
</dbReference>
<proteinExistence type="inferred from homology"/>
<evidence type="ECO:0000256" key="3">
    <source>
        <dbReference type="RuleBase" id="RU000363"/>
    </source>
</evidence>
<dbReference type="Proteomes" id="UP000295252">
    <property type="component" value="Chromosome VI"/>
</dbReference>
<dbReference type="PROSITE" id="PS00061">
    <property type="entry name" value="ADH_SHORT"/>
    <property type="match status" value="1"/>
</dbReference>
<dbReference type="Pfam" id="PF00106">
    <property type="entry name" value="adh_short"/>
    <property type="match status" value="1"/>
</dbReference>
<dbReference type="InParanoid" id="A0A068TRF0"/>
<dbReference type="OMA" id="DSIEVNC"/>
<dbReference type="STRING" id="49390.A0A068TRF0"/>
<keyword evidence="2" id="KW-0560">Oxidoreductase</keyword>
<keyword evidence="5" id="KW-1185">Reference proteome</keyword>
<dbReference type="SUPFAM" id="SSF51735">
    <property type="entry name" value="NAD(P)-binding Rossmann-fold domains"/>
    <property type="match status" value="1"/>
</dbReference>
<dbReference type="PANTHER" id="PTHR42898:SF6">
    <property type="entry name" value="NADP-DEPENDENT MANNITOL DEHYDROGENASE"/>
    <property type="match status" value="1"/>
</dbReference>
<evidence type="ECO:0000256" key="2">
    <source>
        <dbReference type="ARBA" id="ARBA00023002"/>
    </source>
</evidence>
<dbReference type="PRINTS" id="PR00080">
    <property type="entry name" value="SDRFAMILY"/>
</dbReference>
<reference evidence="5" key="1">
    <citation type="journal article" date="2014" name="Science">
        <title>The coffee genome provides insight into the convergent evolution of caffeine biosynthesis.</title>
        <authorList>
            <person name="Denoeud F."/>
            <person name="Carretero-Paulet L."/>
            <person name="Dereeper A."/>
            <person name="Droc G."/>
            <person name="Guyot R."/>
            <person name="Pietrella M."/>
            <person name="Zheng C."/>
            <person name="Alberti A."/>
            <person name="Anthony F."/>
            <person name="Aprea G."/>
            <person name="Aury J.M."/>
            <person name="Bento P."/>
            <person name="Bernard M."/>
            <person name="Bocs S."/>
            <person name="Campa C."/>
            <person name="Cenci A."/>
            <person name="Combes M.C."/>
            <person name="Crouzillat D."/>
            <person name="Da Silva C."/>
            <person name="Daddiego L."/>
            <person name="De Bellis F."/>
            <person name="Dussert S."/>
            <person name="Garsmeur O."/>
            <person name="Gayraud T."/>
            <person name="Guignon V."/>
            <person name="Jahn K."/>
            <person name="Jamilloux V."/>
            <person name="Joet T."/>
            <person name="Labadie K."/>
            <person name="Lan T."/>
            <person name="Leclercq J."/>
            <person name="Lepelley M."/>
            <person name="Leroy T."/>
            <person name="Li L.T."/>
            <person name="Librado P."/>
            <person name="Lopez L."/>
            <person name="Munoz A."/>
            <person name="Noel B."/>
            <person name="Pallavicini A."/>
            <person name="Perrotta G."/>
            <person name="Poncet V."/>
            <person name="Pot D."/>
            <person name="Priyono X."/>
            <person name="Rigoreau M."/>
            <person name="Rouard M."/>
            <person name="Rozas J."/>
            <person name="Tranchant-Dubreuil C."/>
            <person name="VanBuren R."/>
            <person name="Zhang Q."/>
            <person name="Andrade A.C."/>
            <person name="Argout X."/>
            <person name="Bertrand B."/>
            <person name="de Kochko A."/>
            <person name="Graziosi G."/>
            <person name="Henry R.J."/>
            <person name="Jayarama X."/>
            <person name="Ming R."/>
            <person name="Nagai C."/>
            <person name="Rounsley S."/>
            <person name="Sankoff D."/>
            <person name="Giuliano G."/>
            <person name="Albert V.A."/>
            <person name="Wincker P."/>
            <person name="Lashermes P."/>
        </authorList>
    </citation>
    <scope>NUCLEOTIDE SEQUENCE [LARGE SCALE GENOMIC DNA]</scope>
    <source>
        <strain evidence="5">cv. DH200-94</strain>
    </source>
</reference>
<organism evidence="4 5">
    <name type="scientific">Coffea canephora</name>
    <name type="common">Robusta coffee</name>
    <dbReference type="NCBI Taxonomy" id="49390"/>
    <lineage>
        <taxon>Eukaryota</taxon>
        <taxon>Viridiplantae</taxon>
        <taxon>Streptophyta</taxon>
        <taxon>Embryophyta</taxon>
        <taxon>Tracheophyta</taxon>
        <taxon>Spermatophyta</taxon>
        <taxon>Magnoliopsida</taxon>
        <taxon>eudicotyledons</taxon>
        <taxon>Gunneridae</taxon>
        <taxon>Pentapetalae</taxon>
        <taxon>asterids</taxon>
        <taxon>lamiids</taxon>
        <taxon>Gentianales</taxon>
        <taxon>Rubiaceae</taxon>
        <taxon>Ixoroideae</taxon>
        <taxon>Gardenieae complex</taxon>
        <taxon>Bertiereae - Coffeeae clade</taxon>
        <taxon>Coffeeae</taxon>
        <taxon>Coffea</taxon>
    </lineage>
</organism>
<dbReference type="PhylomeDB" id="A0A068TRF0"/>
<comment type="similarity">
    <text evidence="3">Belongs to the short-chain dehydrogenases/reductases (SDR) family.</text>
</comment>
<keyword evidence="1" id="KW-0521">NADP</keyword>
<protein>
    <submittedName>
        <fullName evidence="4">Uncharacterized protein</fullName>
    </submittedName>
</protein>
<dbReference type="OrthoDB" id="417891at2759"/>